<dbReference type="AlphaFoldDB" id="A0A7C9VT35"/>
<dbReference type="RefSeq" id="WP_166052589.1">
    <property type="nucleotide sequence ID" value="NZ_JAAMPJ010000011.1"/>
</dbReference>
<dbReference type="Proteomes" id="UP000481360">
    <property type="component" value="Unassembled WGS sequence"/>
</dbReference>
<dbReference type="GO" id="GO:0016020">
    <property type="term" value="C:membrane"/>
    <property type="evidence" value="ECO:0007669"/>
    <property type="project" value="TreeGrafter"/>
</dbReference>
<reference evidence="3 4" key="1">
    <citation type="submission" date="2020-03" db="EMBL/GenBank/DDBJ databases">
        <title>Isolation and identification of active actinomycetes.</title>
        <authorList>
            <person name="Sun X."/>
        </authorList>
    </citation>
    <scope>NUCLEOTIDE SEQUENCE [LARGE SCALE GENOMIC DNA]</scope>
    <source>
        <strain evidence="3 4">NEAU-D13</strain>
    </source>
</reference>
<dbReference type="EMBL" id="JAAMPJ010000011">
    <property type="protein sequence ID" value="NGY63814.1"/>
    <property type="molecule type" value="Genomic_DNA"/>
</dbReference>
<evidence type="ECO:0000313" key="4">
    <source>
        <dbReference type="Proteomes" id="UP000481360"/>
    </source>
</evidence>
<sequence>MASVLITGADQGLGLEAARQLVRAGHTVWLGSRDLSLGEAAAERVGARPVQLDVTSDESVAAAVKTVGPLDVLVNNVGIAPERSESGVAADPMRETFEVNLFGMVRVLEAFLPLLERSAAPVVVNVSSRLASMATMVTLRYAEAFPGMRINAVEPGTTAEIIVRMAQIGPDGPTGGYFDAR</sequence>
<dbReference type="InterPro" id="IPR036291">
    <property type="entry name" value="NAD(P)-bd_dom_sf"/>
</dbReference>
<dbReference type="PANTHER" id="PTHR44196:SF1">
    <property type="entry name" value="DEHYDROGENASE_REDUCTASE SDR FAMILY MEMBER 7B"/>
    <property type="match status" value="1"/>
</dbReference>
<comment type="caution">
    <text evidence="3">The sequence shown here is derived from an EMBL/GenBank/DDBJ whole genome shotgun (WGS) entry which is preliminary data.</text>
</comment>
<dbReference type="Pfam" id="PF00106">
    <property type="entry name" value="adh_short"/>
    <property type="match status" value="1"/>
</dbReference>
<dbReference type="SUPFAM" id="SSF51735">
    <property type="entry name" value="NAD(P)-binding Rossmann-fold domains"/>
    <property type="match status" value="1"/>
</dbReference>
<dbReference type="InterPro" id="IPR002347">
    <property type="entry name" value="SDR_fam"/>
</dbReference>
<dbReference type="PRINTS" id="PR00081">
    <property type="entry name" value="GDHRDH"/>
</dbReference>
<evidence type="ECO:0000256" key="1">
    <source>
        <dbReference type="ARBA" id="ARBA00006484"/>
    </source>
</evidence>
<dbReference type="Gene3D" id="3.40.50.720">
    <property type="entry name" value="NAD(P)-binding Rossmann-like Domain"/>
    <property type="match status" value="1"/>
</dbReference>
<dbReference type="GO" id="GO:0016491">
    <property type="term" value="F:oxidoreductase activity"/>
    <property type="evidence" value="ECO:0007669"/>
    <property type="project" value="UniProtKB-KW"/>
</dbReference>
<name>A0A7C9VT35_9PSEU</name>
<dbReference type="PANTHER" id="PTHR44196">
    <property type="entry name" value="DEHYDROGENASE/REDUCTASE SDR FAMILY MEMBER 7B"/>
    <property type="match status" value="1"/>
</dbReference>
<protein>
    <submittedName>
        <fullName evidence="3">SDR family NAD(P)-dependent oxidoreductase</fullName>
    </submittedName>
</protein>
<evidence type="ECO:0000313" key="3">
    <source>
        <dbReference type="EMBL" id="NGY63814.1"/>
    </source>
</evidence>
<gene>
    <name evidence="3" type="ORF">G7043_33335</name>
</gene>
<organism evidence="3 4">
    <name type="scientific">Lentzea alba</name>
    <dbReference type="NCBI Taxonomy" id="2714351"/>
    <lineage>
        <taxon>Bacteria</taxon>
        <taxon>Bacillati</taxon>
        <taxon>Actinomycetota</taxon>
        <taxon>Actinomycetes</taxon>
        <taxon>Pseudonocardiales</taxon>
        <taxon>Pseudonocardiaceae</taxon>
        <taxon>Lentzea</taxon>
    </lineage>
</organism>
<comment type="similarity">
    <text evidence="1">Belongs to the short-chain dehydrogenases/reductases (SDR) family.</text>
</comment>
<accession>A0A7C9VT35</accession>
<keyword evidence="4" id="KW-1185">Reference proteome</keyword>
<evidence type="ECO:0000256" key="2">
    <source>
        <dbReference type="ARBA" id="ARBA00023002"/>
    </source>
</evidence>
<proteinExistence type="inferred from homology"/>
<keyword evidence="2" id="KW-0560">Oxidoreductase</keyword>